<feature type="compositionally biased region" description="Polar residues" evidence="1">
    <location>
        <begin position="87"/>
        <end position="98"/>
    </location>
</feature>
<evidence type="ECO:0000313" key="2">
    <source>
        <dbReference type="EMBL" id="MBQ0937141.1"/>
    </source>
</evidence>
<name>A0ABS5E149_9BURK</name>
<organism evidence="2 3">
    <name type="scientific">Ideonella paludis</name>
    <dbReference type="NCBI Taxonomy" id="1233411"/>
    <lineage>
        <taxon>Bacteria</taxon>
        <taxon>Pseudomonadati</taxon>
        <taxon>Pseudomonadota</taxon>
        <taxon>Betaproteobacteria</taxon>
        <taxon>Burkholderiales</taxon>
        <taxon>Sphaerotilaceae</taxon>
        <taxon>Ideonella</taxon>
    </lineage>
</organism>
<sequence>MLHVLPGGTKRIRHYGVLPNGCKKTQLAQVRQALHQRAPNPQATESARDFMARVARVKVNACPCCQVPLKVVQSLAGQNHLPVSGQGRPTTTANGPPL</sequence>
<dbReference type="EMBL" id="JAGQDG010000007">
    <property type="protein sequence ID" value="MBQ0937141.1"/>
    <property type="molecule type" value="Genomic_DNA"/>
</dbReference>
<protein>
    <recommendedName>
        <fullName evidence="4">Transposase</fullName>
    </recommendedName>
</protein>
<proteinExistence type="predicted"/>
<evidence type="ECO:0000313" key="3">
    <source>
        <dbReference type="Proteomes" id="UP000672097"/>
    </source>
</evidence>
<gene>
    <name evidence="2" type="ORF">KAK11_17580</name>
</gene>
<keyword evidence="3" id="KW-1185">Reference proteome</keyword>
<comment type="caution">
    <text evidence="2">The sequence shown here is derived from an EMBL/GenBank/DDBJ whole genome shotgun (WGS) entry which is preliminary data.</text>
</comment>
<reference evidence="2 3" key="1">
    <citation type="submission" date="2021-04" db="EMBL/GenBank/DDBJ databases">
        <title>The genome sequence of type strain Ideonella paludis KCTC 32238.</title>
        <authorList>
            <person name="Liu Y."/>
        </authorList>
    </citation>
    <scope>NUCLEOTIDE SEQUENCE [LARGE SCALE GENOMIC DNA]</scope>
    <source>
        <strain evidence="2 3">KCTC 32238</strain>
    </source>
</reference>
<evidence type="ECO:0008006" key="4">
    <source>
        <dbReference type="Google" id="ProtNLM"/>
    </source>
</evidence>
<dbReference type="Proteomes" id="UP000672097">
    <property type="component" value="Unassembled WGS sequence"/>
</dbReference>
<evidence type="ECO:0000256" key="1">
    <source>
        <dbReference type="SAM" id="MobiDB-lite"/>
    </source>
</evidence>
<feature type="region of interest" description="Disordered" evidence="1">
    <location>
        <begin position="79"/>
        <end position="98"/>
    </location>
</feature>
<accession>A0ABS5E149</accession>